<feature type="transmembrane region" description="Helical" evidence="12">
    <location>
        <begin position="46"/>
        <end position="65"/>
    </location>
</feature>
<feature type="transmembrane region" description="Helical" evidence="12">
    <location>
        <begin position="572"/>
        <end position="595"/>
    </location>
</feature>
<comment type="subcellular location">
    <subcellularLocation>
        <location evidence="1">Cell membrane</location>
        <topology evidence="1">Multi-pass membrane protein</topology>
    </subcellularLocation>
</comment>
<feature type="transmembrane region" description="Helical" evidence="12">
    <location>
        <begin position="6"/>
        <end position="25"/>
    </location>
</feature>
<evidence type="ECO:0000256" key="4">
    <source>
        <dbReference type="ARBA" id="ARBA00022475"/>
    </source>
</evidence>
<dbReference type="InterPro" id="IPR051163">
    <property type="entry name" value="Sodium:Solute_Symporter_SSF"/>
</dbReference>
<keyword evidence="7" id="KW-0915">Sodium</keyword>
<organism evidence="13 14">
    <name type="scientific">Rhodopirellula maiorica SM1</name>
    <dbReference type="NCBI Taxonomy" id="1265738"/>
    <lineage>
        <taxon>Bacteria</taxon>
        <taxon>Pseudomonadati</taxon>
        <taxon>Planctomycetota</taxon>
        <taxon>Planctomycetia</taxon>
        <taxon>Pirellulales</taxon>
        <taxon>Pirellulaceae</taxon>
        <taxon>Novipirellula</taxon>
    </lineage>
</organism>
<feature type="transmembrane region" description="Helical" evidence="12">
    <location>
        <begin position="252"/>
        <end position="273"/>
    </location>
</feature>
<evidence type="ECO:0000256" key="9">
    <source>
        <dbReference type="ARBA" id="ARBA00023136"/>
    </source>
</evidence>
<dbReference type="InterPro" id="IPR038377">
    <property type="entry name" value="Na/Glc_symporter_sf"/>
</dbReference>
<proteinExistence type="inferred from homology"/>
<dbReference type="InterPro" id="IPR001734">
    <property type="entry name" value="Na/solute_symporter"/>
</dbReference>
<evidence type="ECO:0000256" key="6">
    <source>
        <dbReference type="ARBA" id="ARBA00022989"/>
    </source>
</evidence>
<protein>
    <submittedName>
        <fullName evidence="13">Na+/solute symporter</fullName>
    </submittedName>
</protein>
<keyword evidence="4" id="KW-1003">Cell membrane</keyword>
<feature type="transmembrane region" description="Helical" evidence="12">
    <location>
        <begin position="544"/>
        <end position="566"/>
    </location>
</feature>
<comment type="caution">
    <text evidence="13">The sequence shown here is derived from an EMBL/GenBank/DDBJ whole genome shotgun (WGS) entry which is preliminary data.</text>
</comment>
<evidence type="ECO:0000256" key="11">
    <source>
        <dbReference type="RuleBase" id="RU362091"/>
    </source>
</evidence>
<dbReference type="OrthoDB" id="9789704at2"/>
<keyword evidence="6 12" id="KW-1133">Transmembrane helix</keyword>
<keyword evidence="3" id="KW-0813">Transport</keyword>
<feature type="transmembrane region" description="Helical" evidence="12">
    <location>
        <begin position="118"/>
        <end position="143"/>
    </location>
</feature>
<evidence type="ECO:0000256" key="3">
    <source>
        <dbReference type="ARBA" id="ARBA00022448"/>
    </source>
</evidence>
<evidence type="ECO:0000313" key="14">
    <source>
        <dbReference type="Proteomes" id="UP000011991"/>
    </source>
</evidence>
<feature type="transmembrane region" description="Helical" evidence="12">
    <location>
        <begin position="397"/>
        <end position="416"/>
    </location>
</feature>
<keyword evidence="14" id="KW-1185">Reference proteome</keyword>
<accession>M5RF65</accession>
<dbReference type="PROSITE" id="PS50283">
    <property type="entry name" value="NA_SOLUT_SYMP_3"/>
    <property type="match status" value="1"/>
</dbReference>
<feature type="transmembrane region" description="Helical" evidence="12">
    <location>
        <begin position="195"/>
        <end position="220"/>
    </location>
</feature>
<reference evidence="13 14" key="1">
    <citation type="journal article" date="2013" name="Mar. Genomics">
        <title>Expression of sulfatases in Rhodopirellula baltica and the diversity of sulfatases in the genus Rhodopirellula.</title>
        <authorList>
            <person name="Wegner C.E."/>
            <person name="Richter-Heitmann T."/>
            <person name="Klindworth A."/>
            <person name="Klockow C."/>
            <person name="Richter M."/>
            <person name="Achstetter T."/>
            <person name="Glockner F.O."/>
            <person name="Harder J."/>
        </authorList>
    </citation>
    <scope>NUCLEOTIDE SEQUENCE [LARGE SCALE GENOMIC DNA]</scope>
    <source>
        <strain evidence="13 14">SM1</strain>
    </source>
</reference>
<evidence type="ECO:0000256" key="2">
    <source>
        <dbReference type="ARBA" id="ARBA00006434"/>
    </source>
</evidence>
<dbReference type="PANTHER" id="PTHR42985">
    <property type="entry name" value="SODIUM-COUPLED MONOCARBOXYLATE TRANSPORTER"/>
    <property type="match status" value="1"/>
</dbReference>
<dbReference type="PATRIC" id="fig|1265738.3.peg.5356"/>
<dbReference type="Gene3D" id="1.20.1730.10">
    <property type="entry name" value="Sodium/glucose cotransporter"/>
    <property type="match status" value="1"/>
</dbReference>
<name>M5RF65_9BACT</name>
<feature type="transmembrane region" description="Helical" evidence="12">
    <location>
        <begin position="163"/>
        <end position="188"/>
    </location>
</feature>
<keyword evidence="9 12" id="KW-0472">Membrane</keyword>
<evidence type="ECO:0000256" key="5">
    <source>
        <dbReference type="ARBA" id="ARBA00022692"/>
    </source>
</evidence>
<feature type="transmembrane region" description="Helical" evidence="12">
    <location>
        <begin position="71"/>
        <end position="92"/>
    </location>
</feature>
<dbReference type="RefSeq" id="WP_008702928.1">
    <property type="nucleotide sequence ID" value="NZ_ANOG01000760.1"/>
</dbReference>
<feature type="transmembrane region" description="Helical" evidence="12">
    <location>
        <begin position="294"/>
        <end position="313"/>
    </location>
</feature>
<sequence>MSQVDYLVLLLYLAGIFGVGSMFALKNKSSADMFAAGGQSPWWTSGLSAFMTMFSANTFVVWGGIAYRQGVVAVLINLMYGVAAMLVGYFVAGRWKQIGVQTPAEYIQLRFGNGVLHFYTWFMTVFKMITTAGALYALGRILVSLMPLAEGNPLRDPATGNLSLFYGIVIFSSIVVIYTMIGGLWAVLMTDVLQFIILNLAVLFVIPLALAKVGGLSAFLQGAGASPSLHVKAGEVLTDGTLLSPISGSYTVFFLMGWCAVHFFMIGAEWAFVQRFICVPDARAARKSTYLFGFLYLGSPILWLLPPLIWRVASPIPAGADESMVLLLSETAYIDACQSVLPVGMVGLMIAAMFSATASMVSSQLNVFSGVMTHDIYRPLAKIDDTDDGKLVWVGRFITLLLGGLLIAIALAYQSLGGAEKVIVSITEMVVVALFAPTVWSLFSRSITARAVWVTAGVSLLLGTIVRFGLGPDGFLSSVAALTPLAQWTQANTSTVNTFTGVVVPVLILTIMQITSRGVAAGHERITAKEQATLQTVVVESSRLPAIIVGWALVLCGLLMFSLMLHPENGDALTTLGVFGVTLIALATLILVMSYRKQPSHR</sequence>
<feature type="transmembrane region" description="Helical" evidence="12">
    <location>
        <begin position="502"/>
        <end position="523"/>
    </location>
</feature>
<evidence type="ECO:0000256" key="7">
    <source>
        <dbReference type="ARBA" id="ARBA00023053"/>
    </source>
</evidence>
<keyword evidence="10" id="KW-0739">Sodium transport</keyword>
<keyword evidence="8" id="KW-0406">Ion transport</keyword>
<dbReference type="Pfam" id="PF00474">
    <property type="entry name" value="SSF"/>
    <property type="match status" value="1"/>
</dbReference>
<evidence type="ECO:0000256" key="1">
    <source>
        <dbReference type="ARBA" id="ARBA00004651"/>
    </source>
</evidence>
<dbReference type="AlphaFoldDB" id="M5RF65"/>
<dbReference type="GO" id="GO:0006814">
    <property type="term" value="P:sodium ion transport"/>
    <property type="evidence" value="ECO:0007669"/>
    <property type="project" value="UniProtKB-KW"/>
</dbReference>
<dbReference type="GO" id="GO:0015293">
    <property type="term" value="F:symporter activity"/>
    <property type="evidence" value="ECO:0007669"/>
    <property type="project" value="TreeGrafter"/>
</dbReference>
<evidence type="ECO:0000256" key="12">
    <source>
        <dbReference type="SAM" id="Phobius"/>
    </source>
</evidence>
<evidence type="ECO:0000313" key="13">
    <source>
        <dbReference type="EMBL" id="EMI17736.1"/>
    </source>
</evidence>
<dbReference type="PANTHER" id="PTHR42985:SF40">
    <property type="entry name" value="LD47995P-RELATED"/>
    <property type="match status" value="1"/>
</dbReference>
<dbReference type="Proteomes" id="UP000011991">
    <property type="component" value="Unassembled WGS sequence"/>
</dbReference>
<comment type="similarity">
    <text evidence="2 11">Belongs to the sodium:solute symporter (SSF) (TC 2.A.21) family.</text>
</comment>
<evidence type="ECO:0000256" key="8">
    <source>
        <dbReference type="ARBA" id="ARBA00023065"/>
    </source>
</evidence>
<evidence type="ECO:0000256" key="10">
    <source>
        <dbReference type="ARBA" id="ARBA00023201"/>
    </source>
</evidence>
<keyword evidence="5 12" id="KW-0812">Transmembrane</keyword>
<feature type="transmembrane region" description="Helical" evidence="12">
    <location>
        <begin position="422"/>
        <end position="443"/>
    </location>
</feature>
<dbReference type="EMBL" id="ANOG01000760">
    <property type="protein sequence ID" value="EMI17736.1"/>
    <property type="molecule type" value="Genomic_DNA"/>
</dbReference>
<feature type="transmembrane region" description="Helical" evidence="12">
    <location>
        <begin position="450"/>
        <end position="470"/>
    </location>
</feature>
<gene>
    <name evidence="13" type="ORF">RMSM_05342</name>
</gene>
<dbReference type="GO" id="GO:0005886">
    <property type="term" value="C:plasma membrane"/>
    <property type="evidence" value="ECO:0007669"/>
    <property type="project" value="UniProtKB-SubCell"/>
</dbReference>